<evidence type="ECO:0000256" key="3">
    <source>
        <dbReference type="ARBA" id="ARBA00022692"/>
    </source>
</evidence>
<keyword evidence="10" id="KW-1185">Reference proteome</keyword>
<dbReference type="InterPro" id="IPR029787">
    <property type="entry name" value="Nucleotide_cyclase"/>
</dbReference>
<dbReference type="InterPro" id="IPR050545">
    <property type="entry name" value="Mycobact_MmpL"/>
</dbReference>
<dbReference type="RefSeq" id="WP_170302175.1">
    <property type="nucleotide sequence ID" value="NZ_AP021875.1"/>
</dbReference>
<dbReference type="Pfam" id="PF00027">
    <property type="entry name" value="cNMP_binding"/>
    <property type="match status" value="1"/>
</dbReference>
<dbReference type="AlphaFoldDB" id="A0A5K7Z166"/>
<dbReference type="PANTHER" id="PTHR33406">
    <property type="entry name" value="MEMBRANE PROTEIN MJ1562-RELATED"/>
    <property type="match status" value="1"/>
</dbReference>
<dbReference type="Gene3D" id="3.30.70.270">
    <property type="match status" value="1"/>
</dbReference>
<evidence type="ECO:0000256" key="6">
    <source>
        <dbReference type="SAM" id="Phobius"/>
    </source>
</evidence>
<dbReference type="PRINTS" id="PR00702">
    <property type="entry name" value="ACRIFLAVINRP"/>
</dbReference>
<dbReference type="SUPFAM" id="SSF55073">
    <property type="entry name" value="Nucleotide cyclase"/>
    <property type="match status" value="1"/>
</dbReference>
<feature type="transmembrane region" description="Helical" evidence="6">
    <location>
        <begin position="231"/>
        <end position="251"/>
    </location>
</feature>
<dbReference type="InterPro" id="IPR014710">
    <property type="entry name" value="RmlC-like_jellyroll"/>
</dbReference>
<proteinExistence type="predicted"/>
<dbReference type="InterPro" id="IPR000160">
    <property type="entry name" value="GGDEF_dom"/>
</dbReference>
<dbReference type="EMBL" id="AP021875">
    <property type="protein sequence ID" value="BBO73979.1"/>
    <property type="molecule type" value="Genomic_DNA"/>
</dbReference>
<evidence type="ECO:0000256" key="4">
    <source>
        <dbReference type="ARBA" id="ARBA00022989"/>
    </source>
</evidence>
<dbReference type="PROSITE" id="PS50156">
    <property type="entry name" value="SSD"/>
    <property type="match status" value="2"/>
</dbReference>
<feature type="transmembrane region" description="Helical" evidence="6">
    <location>
        <begin position="205"/>
        <end position="224"/>
    </location>
</feature>
<gene>
    <name evidence="9" type="ORF">DSCW_13960</name>
</gene>
<evidence type="ECO:0000259" key="7">
    <source>
        <dbReference type="PROSITE" id="PS50042"/>
    </source>
</evidence>
<dbReference type="Gene3D" id="1.20.1640.10">
    <property type="entry name" value="Multidrug efflux transporter AcrB transmembrane domain"/>
    <property type="match status" value="2"/>
</dbReference>
<sequence>MLERIIGSFSLNSWLNRIAGQPRTVLIVILIFTGVMAARIPWLDFSVSVRDLVVDSLPERRQYDEFKALFGSDEIIHVVLKGDNIFSPTFFNRLRTLSDAFEQIPGVQRVISLPRIKSSVDPRDEWSLQRFAALTAPVRIFQRYLISPDRKVSGITLVLDDGAYQEAVTLAVRAELRSERAHHLAYQIGMPPVCVALARYAQRDFIRLPLCTLAIIAILLLAMFRSFLEMAMILVSVAVAAVWTLGAMAWFGVSLNILTVAVPILQIAVGTAYCLYIYCIFRKHIAVSSEFIPALEDTYSRTTFPTVIAVCTTIAGIASLAVTPIEAVREFSGFACLGVLALLVVVLTFFPCLLALAWPMLRKRPPDTMSLLFSPDRVDRLTRLIVRRRKTLFGLLVLLSLFAVVGIMRIRVETNPLAYFRGNTAVSMHFHDIYRHLSGSFPLDLVLGADREDYFLRRPAIEELAEYQQFLATVPGVDKTLSLADYLMLVNYVTHRFDPDYYALPGADYEVGMLVNQFKSLLGRDILRRYVSEDFAKANITMLTRLSTARAFADAEKRIMGFCRLREKSETICRVTGFGMVMSLGSRHLVHGQVWSLAITMGVVFALIFGMFLSARIGIIALAANLFPILVGFGAMGWLGIDLSMGTCLVASIVVGLAVDDTIHYLACYKRAYTEQMDAVAAMGVTLGQVGRPMVATSLAICSGFSILMLSNFTPTAVFGLLTMLAMVSAPVGGLLILPALLSRVSPITLEEVFQIRIGGNRLQQAVPLLRGMTRMQVHRVLKTGEILQIDAGSHLFDQGDVADRLFVVISGIFDAEMVEAHGGLERRQGCRTRVNRLQLGDVIGEMGIMTSGHRCVSVISVVAGEVLALSQAHLDRLRRVYPRTAGRLYANLSSILTEKLIQADQCLSRSCRLDEDTGLLNREALLECVDREIQRSRRFGDPLAFCLLKIQNHHAGPLENPLDEERFLRQVARIAAISFRKIDRLGRFDSSTLVAVLSRTTEESSRVIHRRLKAAFNHRYRLDKKIEASIWCRIMGLDGQVAGSTFDAAGVIQGAIVQDSGRLLYPSPLTAAE</sequence>
<feature type="transmembrane region" description="Helical" evidence="6">
    <location>
        <begin position="257"/>
        <end position="281"/>
    </location>
</feature>
<keyword evidence="2" id="KW-1003">Cell membrane</keyword>
<feature type="domain" description="Cyclic nucleotide-binding" evidence="7">
    <location>
        <begin position="769"/>
        <end position="878"/>
    </location>
</feature>
<dbReference type="CDD" id="cd00038">
    <property type="entry name" value="CAP_ED"/>
    <property type="match status" value="1"/>
</dbReference>
<evidence type="ECO:0000256" key="5">
    <source>
        <dbReference type="ARBA" id="ARBA00023136"/>
    </source>
</evidence>
<dbReference type="InterPro" id="IPR043128">
    <property type="entry name" value="Rev_trsase/Diguanyl_cyclase"/>
</dbReference>
<dbReference type="SMART" id="SM00267">
    <property type="entry name" value="GGDEF"/>
    <property type="match status" value="1"/>
</dbReference>
<dbReference type="InterPro" id="IPR018490">
    <property type="entry name" value="cNMP-bd_dom_sf"/>
</dbReference>
<dbReference type="SMART" id="SM00100">
    <property type="entry name" value="cNMP"/>
    <property type="match status" value="1"/>
</dbReference>
<protein>
    <recommendedName>
        <fullName evidence="11">RND transporter</fullName>
    </recommendedName>
</protein>
<dbReference type="Proteomes" id="UP000427769">
    <property type="component" value="Chromosome"/>
</dbReference>
<evidence type="ECO:0000256" key="2">
    <source>
        <dbReference type="ARBA" id="ARBA00022475"/>
    </source>
</evidence>
<dbReference type="InterPro" id="IPR004869">
    <property type="entry name" value="MMPL_dom"/>
</dbReference>
<dbReference type="SUPFAM" id="SSF51206">
    <property type="entry name" value="cAMP-binding domain-like"/>
    <property type="match status" value="1"/>
</dbReference>
<dbReference type="InterPro" id="IPR001036">
    <property type="entry name" value="Acrflvin-R"/>
</dbReference>
<keyword evidence="3 6" id="KW-0812">Transmembrane</keyword>
<feature type="transmembrane region" description="Helical" evidence="6">
    <location>
        <begin position="690"/>
        <end position="711"/>
    </location>
</feature>
<dbReference type="PANTHER" id="PTHR33406:SF13">
    <property type="entry name" value="MEMBRANE PROTEIN YDFJ"/>
    <property type="match status" value="1"/>
</dbReference>
<dbReference type="Pfam" id="PF03176">
    <property type="entry name" value="MMPL"/>
    <property type="match status" value="1"/>
</dbReference>
<feature type="transmembrane region" description="Helical" evidence="6">
    <location>
        <begin position="620"/>
        <end position="641"/>
    </location>
</feature>
<feature type="transmembrane region" description="Helical" evidence="6">
    <location>
        <begin position="302"/>
        <end position="325"/>
    </location>
</feature>
<feature type="transmembrane region" description="Helical" evidence="6">
    <location>
        <begin position="24"/>
        <end position="42"/>
    </location>
</feature>
<organism evidence="9 10">
    <name type="scientific">Desulfosarcina widdelii</name>
    <dbReference type="NCBI Taxonomy" id="947919"/>
    <lineage>
        <taxon>Bacteria</taxon>
        <taxon>Pseudomonadati</taxon>
        <taxon>Thermodesulfobacteriota</taxon>
        <taxon>Desulfobacteria</taxon>
        <taxon>Desulfobacterales</taxon>
        <taxon>Desulfosarcinaceae</taxon>
        <taxon>Desulfosarcina</taxon>
    </lineage>
</organism>
<name>A0A5K7Z166_9BACT</name>
<keyword evidence="5 6" id="KW-0472">Membrane</keyword>
<evidence type="ECO:0000313" key="10">
    <source>
        <dbReference type="Proteomes" id="UP000427769"/>
    </source>
</evidence>
<evidence type="ECO:0000259" key="8">
    <source>
        <dbReference type="PROSITE" id="PS50156"/>
    </source>
</evidence>
<feature type="domain" description="SSD" evidence="8">
    <location>
        <begin position="234"/>
        <end position="356"/>
    </location>
</feature>
<dbReference type="KEGG" id="dwd:DSCW_13960"/>
<dbReference type="GO" id="GO:0022857">
    <property type="term" value="F:transmembrane transporter activity"/>
    <property type="evidence" value="ECO:0007669"/>
    <property type="project" value="InterPro"/>
</dbReference>
<accession>A0A5K7Z166</accession>
<keyword evidence="4 6" id="KW-1133">Transmembrane helix</keyword>
<dbReference type="Gene3D" id="2.60.120.10">
    <property type="entry name" value="Jelly Rolls"/>
    <property type="match status" value="1"/>
</dbReference>
<feature type="transmembrane region" description="Helical" evidence="6">
    <location>
        <begin position="392"/>
        <end position="410"/>
    </location>
</feature>
<feature type="transmembrane region" description="Helical" evidence="6">
    <location>
        <begin position="331"/>
        <end position="356"/>
    </location>
</feature>
<feature type="transmembrane region" description="Helical" evidence="6">
    <location>
        <begin position="717"/>
        <end position="742"/>
    </location>
</feature>
<reference evidence="9 10" key="1">
    <citation type="submission" date="2019-11" db="EMBL/GenBank/DDBJ databases">
        <title>Comparative genomics of hydrocarbon-degrading Desulfosarcina strains.</title>
        <authorList>
            <person name="Watanabe M."/>
            <person name="Kojima H."/>
            <person name="Fukui M."/>
        </authorList>
    </citation>
    <scope>NUCLEOTIDE SEQUENCE [LARGE SCALE GENOMIC DNA]</scope>
    <source>
        <strain evidence="9 10">PP31</strain>
    </source>
</reference>
<dbReference type="InterPro" id="IPR000731">
    <property type="entry name" value="SSD"/>
</dbReference>
<evidence type="ECO:0000256" key="1">
    <source>
        <dbReference type="ARBA" id="ARBA00004651"/>
    </source>
</evidence>
<dbReference type="InterPro" id="IPR000595">
    <property type="entry name" value="cNMP-bd_dom"/>
</dbReference>
<feature type="domain" description="SSD" evidence="8">
    <location>
        <begin position="617"/>
        <end position="744"/>
    </location>
</feature>
<dbReference type="GO" id="GO:0005886">
    <property type="term" value="C:plasma membrane"/>
    <property type="evidence" value="ECO:0007669"/>
    <property type="project" value="UniProtKB-SubCell"/>
</dbReference>
<comment type="subcellular location">
    <subcellularLocation>
        <location evidence="1">Cell membrane</location>
        <topology evidence="1">Multi-pass membrane protein</topology>
    </subcellularLocation>
</comment>
<evidence type="ECO:0008006" key="11">
    <source>
        <dbReference type="Google" id="ProtNLM"/>
    </source>
</evidence>
<evidence type="ECO:0000313" key="9">
    <source>
        <dbReference type="EMBL" id="BBO73979.1"/>
    </source>
</evidence>
<feature type="transmembrane region" description="Helical" evidence="6">
    <location>
        <begin position="594"/>
        <end position="613"/>
    </location>
</feature>
<dbReference type="SUPFAM" id="SSF82866">
    <property type="entry name" value="Multidrug efflux transporter AcrB transmembrane domain"/>
    <property type="match status" value="2"/>
</dbReference>
<dbReference type="PROSITE" id="PS50042">
    <property type="entry name" value="CNMP_BINDING_3"/>
    <property type="match status" value="1"/>
</dbReference>